<dbReference type="PANTHER" id="PTHR14950:SF37">
    <property type="entry name" value="ENDORIBONUCLEASE DICER"/>
    <property type="match status" value="1"/>
</dbReference>
<protein>
    <recommendedName>
        <fullName evidence="15">Dicer-like protein 1</fullName>
    </recommendedName>
</protein>
<feature type="domain" description="RNase III" evidence="9">
    <location>
        <begin position="1304"/>
        <end position="1512"/>
    </location>
</feature>
<keyword evidence="7" id="KW-0175">Coiled coil</keyword>
<dbReference type="GO" id="GO:0005524">
    <property type="term" value="F:ATP binding"/>
    <property type="evidence" value="ECO:0007669"/>
    <property type="project" value="UniProtKB-KW"/>
</dbReference>
<feature type="coiled-coil region" evidence="7">
    <location>
        <begin position="389"/>
        <end position="416"/>
    </location>
</feature>
<evidence type="ECO:0000256" key="6">
    <source>
        <dbReference type="PROSITE-ProRule" id="PRU00657"/>
    </source>
</evidence>
<dbReference type="PROSITE" id="PS51192">
    <property type="entry name" value="HELICASE_ATP_BIND_1"/>
    <property type="match status" value="1"/>
</dbReference>
<dbReference type="GO" id="GO:0005737">
    <property type="term" value="C:cytoplasm"/>
    <property type="evidence" value="ECO:0007669"/>
    <property type="project" value="TreeGrafter"/>
</dbReference>
<keyword evidence="6" id="KW-0694">RNA-binding</keyword>
<evidence type="ECO:0008006" key="15">
    <source>
        <dbReference type="Google" id="ProtNLM"/>
    </source>
</evidence>
<feature type="compositionally biased region" description="Basic residues" evidence="8">
    <location>
        <begin position="1213"/>
        <end position="1223"/>
    </location>
</feature>
<comment type="similarity">
    <text evidence="6">Belongs to the helicase family. Dicer subfamily.</text>
</comment>
<dbReference type="InterPro" id="IPR027417">
    <property type="entry name" value="P-loop_NTPase"/>
</dbReference>
<dbReference type="HOGENOM" id="CLU_000907_4_6_1"/>
<feature type="domain" description="Dicer dsRNA-binding fold" evidence="12">
    <location>
        <begin position="613"/>
        <end position="726"/>
    </location>
</feature>
<dbReference type="InterPro" id="IPR036389">
    <property type="entry name" value="RNase_III_sf"/>
</dbReference>
<dbReference type="Pfam" id="PF00271">
    <property type="entry name" value="Helicase_C"/>
    <property type="match status" value="1"/>
</dbReference>
<dbReference type="CDD" id="cd00593">
    <property type="entry name" value="RIBOc"/>
    <property type="match status" value="2"/>
</dbReference>
<keyword evidence="2" id="KW-0547">Nucleotide-binding</keyword>
<dbReference type="InterPro" id="IPR014001">
    <property type="entry name" value="Helicase_ATP-bd"/>
</dbReference>
<organism evidence="13 14">
    <name type="scientific">Collybiopsis luxurians FD-317 M1</name>
    <dbReference type="NCBI Taxonomy" id="944289"/>
    <lineage>
        <taxon>Eukaryota</taxon>
        <taxon>Fungi</taxon>
        <taxon>Dikarya</taxon>
        <taxon>Basidiomycota</taxon>
        <taxon>Agaricomycotina</taxon>
        <taxon>Agaricomycetes</taxon>
        <taxon>Agaricomycetidae</taxon>
        <taxon>Agaricales</taxon>
        <taxon>Marasmiineae</taxon>
        <taxon>Omphalotaceae</taxon>
        <taxon>Collybiopsis</taxon>
        <taxon>Collybiopsis luxurians</taxon>
    </lineage>
</organism>
<dbReference type="GO" id="GO:0004386">
    <property type="term" value="F:helicase activity"/>
    <property type="evidence" value="ECO:0007669"/>
    <property type="project" value="UniProtKB-KW"/>
</dbReference>
<dbReference type="PROSITE" id="PS00517">
    <property type="entry name" value="RNASE_3_1"/>
    <property type="match status" value="1"/>
</dbReference>
<evidence type="ECO:0000259" key="12">
    <source>
        <dbReference type="PROSITE" id="PS51327"/>
    </source>
</evidence>
<dbReference type="InterPro" id="IPR005034">
    <property type="entry name" value="Dicer_dimerisation"/>
</dbReference>
<evidence type="ECO:0000256" key="5">
    <source>
        <dbReference type="ARBA" id="ARBA00022840"/>
    </source>
</evidence>
<keyword evidence="3" id="KW-0378">Hydrolase</keyword>
<dbReference type="PROSITE" id="PS50142">
    <property type="entry name" value="RNASE_3_2"/>
    <property type="match status" value="2"/>
</dbReference>
<gene>
    <name evidence="13" type="ORF">GYMLUDRAFT_265670</name>
</gene>
<keyword evidence="1" id="KW-0677">Repeat</keyword>
<dbReference type="Pfam" id="PF00270">
    <property type="entry name" value="DEAD"/>
    <property type="match status" value="1"/>
</dbReference>
<dbReference type="Pfam" id="PF03368">
    <property type="entry name" value="Dicer_dimer"/>
    <property type="match status" value="1"/>
</dbReference>
<dbReference type="Gene3D" id="1.10.1520.10">
    <property type="entry name" value="Ribonuclease III domain"/>
    <property type="match status" value="2"/>
</dbReference>
<dbReference type="SMART" id="SM00535">
    <property type="entry name" value="RIBOc"/>
    <property type="match status" value="2"/>
</dbReference>
<proteinExistence type="inferred from homology"/>
<evidence type="ECO:0000256" key="2">
    <source>
        <dbReference type="ARBA" id="ARBA00022741"/>
    </source>
</evidence>
<keyword evidence="14" id="KW-1185">Reference proteome</keyword>
<dbReference type="InterPro" id="IPR001650">
    <property type="entry name" value="Helicase_C-like"/>
</dbReference>
<dbReference type="SUPFAM" id="SSF52540">
    <property type="entry name" value="P-loop containing nucleoside triphosphate hydrolases"/>
    <property type="match status" value="1"/>
</dbReference>
<name>A0A0D0BC09_9AGAR</name>
<dbReference type="OrthoDB" id="416741at2759"/>
<dbReference type="InterPro" id="IPR000999">
    <property type="entry name" value="RNase_III_dom"/>
</dbReference>
<feature type="domain" description="RNase III" evidence="9">
    <location>
        <begin position="1050"/>
        <end position="1249"/>
    </location>
</feature>
<keyword evidence="5" id="KW-0067">ATP-binding</keyword>
<evidence type="ECO:0000259" key="9">
    <source>
        <dbReference type="PROSITE" id="PS50142"/>
    </source>
</evidence>
<feature type="domain" description="Helicase ATP-binding" evidence="10">
    <location>
        <begin position="24"/>
        <end position="213"/>
    </location>
</feature>
<dbReference type="GO" id="GO:0003723">
    <property type="term" value="F:RNA binding"/>
    <property type="evidence" value="ECO:0007669"/>
    <property type="project" value="UniProtKB-UniRule"/>
</dbReference>
<evidence type="ECO:0000256" key="1">
    <source>
        <dbReference type="ARBA" id="ARBA00022737"/>
    </source>
</evidence>
<dbReference type="InterPro" id="IPR038248">
    <property type="entry name" value="Dicer_dimer_sf"/>
</dbReference>
<dbReference type="Pfam" id="PF00636">
    <property type="entry name" value="Ribonuclease_3"/>
    <property type="match status" value="2"/>
</dbReference>
<reference evidence="13 14" key="1">
    <citation type="submission" date="2014-04" db="EMBL/GenBank/DDBJ databases">
        <title>Evolutionary Origins and Diversification of the Mycorrhizal Mutualists.</title>
        <authorList>
            <consortium name="DOE Joint Genome Institute"/>
            <consortium name="Mycorrhizal Genomics Consortium"/>
            <person name="Kohler A."/>
            <person name="Kuo A."/>
            <person name="Nagy L.G."/>
            <person name="Floudas D."/>
            <person name="Copeland A."/>
            <person name="Barry K.W."/>
            <person name="Cichocki N."/>
            <person name="Veneault-Fourrey C."/>
            <person name="LaButti K."/>
            <person name="Lindquist E.A."/>
            <person name="Lipzen A."/>
            <person name="Lundell T."/>
            <person name="Morin E."/>
            <person name="Murat C."/>
            <person name="Riley R."/>
            <person name="Ohm R."/>
            <person name="Sun H."/>
            <person name="Tunlid A."/>
            <person name="Henrissat B."/>
            <person name="Grigoriev I.V."/>
            <person name="Hibbett D.S."/>
            <person name="Martin F."/>
        </authorList>
    </citation>
    <scope>NUCLEOTIDE SEQUENCE [LARGE SCALE GENOMIC DNA]</scope>
    <source>
        <strain evidence="13 14">FD-317 M1</strain>
    </source>
</reference>
<evidence type="ECO:0000256" key="8">
    <source>
        <dbReference type="SAM" id="MobiDB-lite"/>
    </source>
</evidence>
<evidence type="ECO:0000259" key="10">
    <source>
        <dbReference type="PROSITE" id="PS51192"/>
    </source>
</evidence>
<dbReference type="PANTHER" id="PTHR14950">
    <property type="entry name" value="DICER-RELATED"/>
    <property type="match status" value="1"/>
</dbReference>
<dbReference type="CDD" id="cd18034">
    <property type="entry name" value="DEXHc_dicer"/>
    <property type="match status" value="1"/>
</dbReference>
<dbReference type="Gene3D" id="3.40.50.300">
    <property type="entry name" value="P-loop containing nucleotide triphosphate hydrolases"/>
    <property type="match status" value="2"/>
</dbReference>
<evidence type="ECO:0000256" key="3">
    <source>
        <dbReference type="ARBA" id="ARBA00022801"/>
    </source>
</evidence>
<evidence type="ECO:0000313" key="14">
    <source>
        <dbReference type="Proteomes" id="UP000053593"/>
    </source>
</evidence>
<dbReference type="PROSITE" id="PS51327">
    <property type="entry name" value="DICER_DSRBF"/>
    <property type="match status" value="1"/>
</dbReference>
<keyword evidence="4" id="KW-0347">Helicase</keyword>
<dbReference type="InterPro" id="IPR011545">
    <property type="entry name" value="DEAD/DEAH_box_helicase_dom"/>
</dbReference>
<dbReference type="EMBL" id="KN834852">
    <property type="protein sequence ID" value="KIK51921.1"/>
    <property type="molecule type" value="Genomic_DNA"/>
</dbReference>
<sequence length="1638" mass="185275">MNENISLVSVNGVPIKTRGYQQEMLDESLRRNIIIAMDTGSGKTHIAILRLKHESERELEKLSWFLAPTVALCEQQCNVIKDALPVSVGLISGALAPDQWKDASLWKSVLSTHRVMVSTPQVLLDALRHGYILMGVDIGLIIFDEAHHAVDNDPYNRIMQEFYHKLPPRDPSLTGIASSQRRIRRPMIMGLTASPIFGGNVDKAFRMIETNLDSVIVSPRQTRSELADYVHRPTFKHIMYSPPSTSNPPFSTNLAALEYATNRLDISNDPYIKSLRNQLSQKSPGTPEYVRLDQRLSKTIANDGTFTHKGLRDFVRAAREILSEVGAWATDWFVWEVIENAKKAGSGSSAEYVMPSWQSQEKAYLLGIINGIMITPVSYYPDDITDEQSDKVSALLQCLLNEKEEAEKANESFSALVFVQRRDVVLALSELLKHHPVTKLEFQTGPLLGASDSSHRHAFLDITRRFVKQTQNEILMDFRLGEKNLIVSTSVAEEGIDVQACGCVIRWDRPMNMASWAQSRGRARKRRSTFVMMFEEGAVGVGSGMGREDVVKWQRLEAEMVARYLDTERWVGGVGAGAGADDWEKEEDVDMDDDDMPPLRVESTGALLTLQSAIPHLNHFCAVMPHRGHFVYQPLYDFDPPDYPIGWHSFDNRRYGPSNPYTGPWSSTVTLPRVIPPNLRVFRTERIYPTKVSAHRHAAFETYKALYENGLVNDHLLPLFDDGESGEVEELKREVEKRTGMASVEGQMDPWVGEGEVKSKGEGEGEVWFISTLMIGDLPEMMILTRTRIPIITRADEIKLHHPSFGTLDVRMEPVGEMDVVDKRFKEAQEFTRRLLWCINGSRMKWEKVDFAYLFLRPEGGGEGGGQVSGDGDGEWKARREWWETQRITMDKTEADKDTDSVRVPADVFGEVFGYPNDIGMVYGQNASFKVYDFVQWRWDPLGEEGEAKVLERYLRFNDVQIKYPLLEVRPFHPRTNFLLPRPAGPAPPPPSVFLLPQYSSIPLVSRTETLYTFLLPSTLRAIALNLTADSLRSVLFTDQSILSTIPNSFFITALSAPVSQEPKNYQRLETLGDTVLKLVVTMQLLGEYPLWPEGYLAKRKDHAVSNTRLAKENVGRRLYRWIIRDRLVGKKWKPLYISEGGGSGMKGEESEPVTQVKPDTTQNVKEDITMASPELPADDQRSNETPAGTMMETGNVSADETTVGTIVEEGKKKKKKRQKNKKNSQELSTKVLADVVESLIGAAYVFGGLSFGYECAKFFHLNIESWLPLSNRIMQILCRSDESYGSLLSTSADSDEVQFPIQLSSVEKLIGYTFCRPLLLLEALTHPSCQEDHGTISYERMEFLGDAVLDMVVTDFLYHARGKDDFPKEYPPGHIFLRKSAMVNAHILAFVCLKSKMEEKAKMPKAYTPQDCDGFDEGNSKKQRYRGEQEIVLEEEEHTIHLFKCLLHSSTRILEDQNLTYGRFIKREKDITQSLEEGRMFPWAALTRLQAPKFFSDMIESILGAVYLDSEGNLDVVKEVMRSLGLYQILERMVRDDMDVLHPVSRLSMWAGKQKPEAVEVKYDYRKERGRISCGILINGVELEGSRVDDVERGRASQEEVRLAAAEEAIKVLKLRDVGVGYDSLKKKDKGEGTSYK</sequence>
<dbReference type="Gene3D" id="3.30.160.380">
    <property type="entry name" value="Dicer dimerisation domain"/>
    <property type="match status" value="1"/>
</dbReference>
<dbReference type="SMART" id="SM00487">
    <property type="entry name" value="DEXDc"/>
    <property type="match status" value="1"/>
</dbReference>
<dbReference type="GO" id="GO:0030422">
    <property type="term" value="P:siRNA processing"/>
    <property type="evidence" value="ECO:0007669"/>
    <property type="project" value="TreeGrafter"/>
</dbReference>
<evidence type="ECO:0000259" key="11">
    <source>
        <dbReference type="PROSITE" id="PS51194"/>
    </source>
</evidence>
<accession>A0A0D0BC09</accession>
<dbReference type="GO" id="GO:0005634">
    <property type="term" value="C:nucleus"/>
    <property type="evidence" value="ECO:0007669"/>
    <property type="project" value="TreeGrafter"/>
</dbReference>
<dbReference type="Proteomes" id="UP000053593">
    <property type="component" value="Unassembled WGS sequence"/>
</dbReference>
<feature type="domain" description="Helicase C-terminal" evidence="11">
    <location>
        <begin position="394"/>
        <end position="569"/>
    </location>
</feature>
<evidence type="ECO:0000256" key="4">
    <source>
        <dbReference type="ARBA" id="ARBA00022806"/>
    </source>
</evidence>
<evidence type="ECO:0000256" key="7">
    <source>
        <dbReference type="SAM" id="Coils"/>
    </source>
</evidence>
<evidence type="ECO:0000313" key="13">
    <source>
        <dbReference type="EMBL" id="KIK51921.1"/>
    </source>
</evidence>
<feature type="region of interest" description="Disordered" evidence="8">
    <location>
        <begin position="1205"/>
        <end position="1225"/>
    </location>
</feature>
<dbReference type="GO" id="GO:0004525">
    <property type="term" value="F:ribonuclease III activity"/>
    <property type="evidence" value="ECO:0007669"/>
    <property type="project" value="InterPro"/>
</dbReference>
<feature type="region of interest" description="Disordered" evidence="8">
    <location>
        <begin position="1170"/>
        <end position="1193"/>
    </location>
</feature>
<dbReference type="SUPFAM" id="SSF69065">
    <property type="entry name" value="RNase III domain-like"/>
    <property type="match status" value="2"/>
</dbReference>
<dbReference type="SMART" id="SM00490">
    <property type="entry name" value="HELICc"/>
    <property type="match status" value="1"/>
</dbReference>
<dbReference type="PROSITE" id="PS51194">
    <property type="entry name" value="HELICASE_CTER"/>
    <property type="match status" value="1"/>
</dbReference>